<keyword evidence="5" id="KW-1185">Reference proteome</keyword>
<dbReference type="GO" id="GO:0051213">
    <property type="term" value="F:dioxygenase activity"/>
    <property type="evidence" value="ECO:0007669"/>
    <property type="project" value="UniProtKB-KW"/>
</dbReference>
<organism evidence="4 5">
    <name type="scientific">Paraphaeosphaeria minitans</name>
    <dbReference type="NCBI Taxonomy" id="565426"/>
    <lineage>
        <taxon>Eukaryota</taxon>
        <taxon>Fungi</taxon>
        <taxon>Dikarya</taxon>
        <taxon>Ascomycota</taxon>
        <taxon>Pezizomycotina</taxon>
        <taxon>Dothideomycetes</taxon>
        <taxon>Pleosporomycetidae</taxon>
        <taxon>Pleosporales</taxon>
        <taxon>Massarineae</taxon>
        <taxon>Didymosphaeriaceae</taxon>
        <taxon>Paraphaeosphaeria</taxon>
    </lineage>
</organism>
<dbReference type="PANTHER" id="PTHR32332:SF31">
    <property type="entry name" value="2-NITROPROPANE DIOXYGENASE FAMILY, PUTATIVE (AFU_ORTHOLOGUE AFUA_2G09850)-RELATED"/>
    <property type="match status" value="1"/>
</dbReference>
<dbReference type="CDD" id="cd04730">
    <property type="entry name" value="NPD_like"/>
    <property type="match status" value="1"/>
</dbReference>
<dbReference type="InterPro" id="IPR013785">
    <property type="entry name" value="Aldolase_TIM"/>
</dbReference>
<proteinExistence type="predicted"/>
<keyword evidence="3" id="KW-0560">Oxidoreductase</keyword>
<dbReference type="OrthoDB" id="10265891at2759"/>
<evidence type="ECO:0000313" key="5">
    <source>
        <dbReference type="Proteomes" id="UP000756921"/>
    </source>
</evidence>
<evidence type="ECO:0000256" key="3">
    <source>
        <dbReference type="ARBA" id="ARBA00023002"/>
    </source>
</evidence>
<sequence length="443" mass="47495">MLGTMQKYFDYRGATGCGFPPVTPVAHAERNGCGTPDTFSGWMPVFALWQVDRTRNLGPMADVATRASYLHFPLPRFYTTAFTMALAPLSTPLTNLLNIQHPIMLAGMDQVAGPELAAAVTNAGGFGTLGGARYTPKMLREMIAEMKELLRNKNAPFGVDLLLPQVGGSARKTNYDYTKGNLNELLDIVIESGATLFVSAVGVPPQWAIEKIHKAGVLYGNVIGHPKHVHKACRAGADIIIAQGGEAGGHTGDIATSVLIPACADICKQYVSPLTSKPVTLVAAGGINDGRSVAAALMLGASGVWIGTRFIVSKESKASRIFKDQVIAADYDSWVKLPVWSGRPLRALRNPWLTDWEVNRQQEIKELMDKGVVPLEFELDKLHKAGKLTDEIEDAAALRPIGVVGGSVNKSGQSAQEIVDEIVQETVIVLNSAASFVNPVAKL</sequence>
<dbReference type="InterPro" id="IPR004136">
    <property type="entry name" value="NMO"/>
</dbReference>
<evidence type="ECO:0000256" key="2">
    <source>
        <dbReference type="ARBA" id="ARBA00022643"/>
    </source>
</evidence>
<dbReference type="Gene3D" id="3.20.20.70">
    <property type="entry name" value="Aldolase class I"/>
    <property type="match status" value="1"/>
</dbReference>
<gene>
    <name evidence="4" type="ORF">PMIN01_07178</name>
</gene>
<dbReference type="GO" id="GO:0018580">
    <property type="term" value="F:nitronate monooxygenase activity"/>
    <property type="evidence" value="ECO:0007669"/>
    <property type="project" value="InterPro"/>
</dbReference>
<dbReference type="Pfam" id="PF03060">
    <property type="entry name" value="NMO"/>
    <property type="match status" value="1"/>
</dbReference>
<keyword evidence="2" id="KW-0288">FMN</keyword>
<evidence type="ECO:0000256" key="1">
    <source>
        <dbReference type="ARBA" id="ARBA00022630"/>
    </source>
</evidence>
<dbReference type="AlphaFoldDB" id="A0A9P6KPQ7"/>
<protein>
    <submittedName>
        <fullName evidence="4">2-nitropropane dioxygenase</fullName>
    </submittedName>
</protein>
<dbReference type="SUPFAM" id="SSF51412">
    <property type="entry name" value="Inosine monophosphate dehydrogenase (IMPDH)"/>
    <property type="match status" value="1"/>
</dbReference>
<keyword evidence="1" id="KW-0285">Flavoprotein</keyword>
<dbReference type="EMBL" id="WJXW01000007">
    <property type="protein sequence ID" value="KAF9734275.1"/>
    <property type="molecule type" value="Genomic_DNA"/>
</dbReference>
<keyword evidence="4" id="KW-0223">Dioxygenase</keyword>
<evidence type="ECO:0000313" key="4">
    <source>
        <dbReference type="EMBL" id="KAF9734275.1"/>
    </source>
</evidence>
<comment type="caution">
    <text evidence="4">The sequence shown here is derived from an EMBL/GenBank/DDBJ whole genome shotgun (WGS) entry which is preliminary data.</text>
</comment>
<dbReference type="PANTHER" id="PTHR32332">
    <property type="entry name" value="2-NITROPROPANE DIOXYGENASE"/>
    <property type="match status" value="1"/>
</dbReference>
<name>A0A9P6KPQ7_9PLEO</name>
<dbReference type="Proteomes" id="UP000756921">
    <property type="component" value="Unassembled WGS sequence"/>
</dbReference>
<accession>A0A9P6KPQ7</accession>
<reference evidence="4" key="1">
    <citation type="journal article" date="2020" name="Mol. Plant Microbe Interact.">
        <title>Genome Sequence of the Biocontrol Agent Coniothyrium minitans strain Conio (IMI 134523).</title>
        <authorList>
            <person name="Patel D."/>
            <person name="Shittu T.A."/>
            <person name="Baroncelli R."/>
            <person name="Muthumeenakshi S."/>
            <person name="Osborne T.H."/>
            <person name="Janganan T.K."/>
            <person name="Sreenivasaprasad S."/>
        </authorList>
    </citation>
    <scope>NUCLEOTIDE SEQUENCE</scope>
    <source>
        <strain evidence="4">Conio</strain>
    </source>
</reference>